<reference evidence="12" key="1">
    <citation type="submission" date="2025-08" db="UniProtKB">
        <authorList>
            <consortium name="RefSeq"/>
        </authorList>
    </citation>
    <scope>IDENTIFICATION</scope>
    <source>
        <tissue evidence="12">Sperm</tissue>
    </source>
</reference>
<dbReference type="Gene3D" id="3.90.228.10">
    <property type="match status" value="1"/>
</dbReference>
<dbReference type="Pfam" id="PF23254">
    <property type="entry name" value="KH_PARP14_8"/>
    <property type="match status" value="1"/>
</dbReference>
<dbReference type="RefSeq" id="XP_032823277.1">
    <property type="nucleotide sequence ID" value="XM_032967386.1"/>
</dbReference>
<evidence type="ECO:0000313" key="12">
    <source>
        <dbReference type="RefSeq" id="XP_032823277.1"/>
    </source>
</evidence>
<evidence type="ECO:0000259" key="10">
    <source>
        <dbReference type="PROSITE" id="PS51154"/>
    </source>
</evidence>
<evidence type="ECO:0000256" key="7">
    <source>
        <dbReference type="RuleBase" id="RU362114"/>
    </source>
</evidence>
<feature type="compositionally biased region" description="Low complexity" evidence="8">
    <location>
        <begin position="156"/>
        <end position="165"/>
    </location>
</feature>
<dbReference type="GO" id="GO:0010629">
    <property type="term" value="P:negative regulation of gene expression"/>
    <property type="evidence" value="ECO:0007669"/>
    <property type="project" value="TreeGrafter"/>
</dbReference>
<feature type="compositionally biased region" description="Polar residues" evidence="8">
    <location>
        <begin position="1173"/>
        <end position="1182"/>
    </location>
</feature>
<feature type="domain" description="PARP catalytic" evidence="9">
    <location>
        <begin position="1837"/>
        <end position="2045"/>
    </location>
</feature>
<dbReference type="PROSITE" id="PS51059">
    <property type="entry name" value="PARP_CATALYTIC"/>
    <property type="match status" value="1"/>
</dbReference>
<evidence type="ECO:0000256" key="8">
    <source>
        <dbReference type="SAM" id="MobiDB-lite"/>
    </source>
</evidence>
<dbReference type="PROSITE" id="PS51154">
    <property type="entry name" value="MACRO"/>
    <property type="match status" value="3"/>
</dbReference>
<feature type="compositionally biased region" description="Polar residues" evidence="8">
    <location>
        <begin position="177"/>
        <end position="187"/>
    </location>
</feature>
<feature type="domain" description="Macro" evidence="10">
    <location>
        <begin position="1446"/>
        <end position="1618"/>
    </location>
</feature>
<feature type="region of interest" description="Disordered" evidence="8">
    <location>
        <begin position="1122"/>
        <end position="1189"/>
    </location>
</feature>
<dbReference type="InterPro" id="IPR037197">
    <property type="entry name" value="WWE_dom_sf"/>
</dbReference>
<dbReference type="EC" id="2.4.2.-" evidence="7"/>
<comment type="subcellular location">
    <subcellularLocation>
        <location evidence="1">Nucleus</location>
    </subcellularLocation>
</comment>
<feature type="compositionally biased region" description="Basic and acidic residues" evidence="8">
    <location>
        <begin position="1391"/>
        <end position="1400"/>
    </location>
</feature>
<dbReference type="FunFam" id="3.90.228.10:FF:000008">
    <property type="entry name" value="Poly [ADP-ribose] polymerase"/>
    <property type="match status" value="1"/>
</dbReference>
<dbReference type="Gene3D" id="3.40.220.10">
    <property type="entry name" value="Leucine Aminopeptidase, subunit E, domain 1"/>
    <property type="match status" value="3"/>
</dbReference>
<dbReference type="GO" id="GO:1990404">
    <property type="term" value="F:NAD+-protein mono-ADP-ribosyltransferase activity"/>
    <property type="evidence" value="ECO:0007669"/>
    <property type="project" value="TreeGrafter"/>
</dbReference>
<dbReference type="CDD" id="cd12547">
    <property type="entry name" value="RRM1_2_PAR10"/>
    <property type="match status" value="1"/>
</dbReference>
<keyword evidence="5" id="KW-0539">Nucleus</keyword>
<dbReference type="InterPro" id="IPR057051">
    <property type="entry name" value="PARP14_RPM_1"/>
</dbReference>
<gene>
    <name evidence="12" type="primary">LOC116949748</name>
</gene>
<feature type="region of interest" description="Disordered" evidence="8">
    <location>
        <begin position="1372"/>
        <end position="1435"/>
    </location>
</feature>
<evidence type="ECO:0000256" key="6">
    <source>
        <dbReference type="ARBA" id="ARBA00024347"/>
    </source>
</evidence>
<dbReference type="Pfam" id="PF00644">
    <property type="entry name" value="PARP"/>
    <property type="match status" value="1"/>
</dbReference>
<evidence type="ECO:0000259" key="9">
    <source>
        <dbReference type="PROSITE" id="PS51059"/>
    </source>
</evidence>
<dbReference type="Pfam" id="PF23085">
    <property type="entry name" value="RRM_PARP14_3"/>
    <property type="match status" value="2"/>
</dbReference>
<dbReference type="SUPFAM" id="SSF117839">
    <property type="entry name" value="WWE domain"/>
    <property type="match status" value="1"/>
</dbReference>
<dbReference type="GO" id="GO:0005634">
    <property type="term" value="C:nucleus"/>
    <property type="evidence" value="ECO:0007669"/>
    <property type="project" value="UniProtKB-SubCell"/>
</dbReference>
<feature type="compositionally biased region" description="Basic and acidic residues" evidence="8">
    <location>
        <begin position="1143"/>
        <end position="1172"/>
    </location>
</feature>
<dbReference type="GO" id="GO:0003950">
    <property type="term" value="F:NAD+ poly-ADP-ribosyltransferase activity"/>
    <property type="evidence" value="ECO:0007669"/>
    <property type="project" value="UniProtKB-UniRule"/>
</dbReference>
<sequence length="2045" mass="226555">MTKPKPLTTLPSRRSDIAGLLVPVGVGRPAVAATCCSGEAKGGSAVDGGRRAGPGGGGLAMKAYLEVKGLPAVPADDRVVMTKLQKYFQSKRLSGGGECEELALLPGGRARLRFKQEGVLERVLNVQKHVLEINQQQCELEVSRSDGEGLQESPLRVGGTTPTRVTGHDTGRPDGTPGQSPAKTVTSALPGASQRGKVEDPEGNPTIRVDKVDSLDSTTVAMYFENEQRSGGGEVTKVEEREQYWIITFADPAVAGRVLSRSKHTFAEKPLVCSEFVEKPRVEHVVQVLEPDPRRVLLRGFAQQTESSLLALYVETCSGTDDFCINYTDDDSCRVISFSSDTDTQAVIGRCGMKPLSGMSIKAEQLPLTSSVLLEDLPEGVSRDYLELYLESRSGPAVKVKEVDFRAGCSAAVVRLQSNEDVEKVLKSELRLKEMVVTAHRYYEAHGLALLSWDEGSFKAPEPQHLKVDPVLMEFITARPEQSQQLQEFINNHMATFKWPSGATKDVVKVSPAFAESQKANFILKSKWSKSIPNEFNIFFERYMHYSETIHANIFDELVAKLSTGQKDCVQIIPDKQQSKISIIGQKVDVEHVVKDLKKIKQLRRGEVNVKQTLVHLMPNFKKRLQNDFPEVDFHVNVKKRLITVEGPKDDSLAAESKILQMMLQCSEKPWLISEELRGFVLQLNRDAFIKNTFSQNGIDASISERGNDIMIVGASEDDLGKAEELLNMTFVEVKVKAMKGFDMKQNVKEWEEFEEELKASQECSDIETDAKFQMKCTSGSEVLITGYKDVIQRVAKQVEELMDMNAALEFFIAIKSKGVLQYLKTHGDMESMLPNGTKIDLDNDRNGFTIATQTKHKDGIIELIGDMSKNIKRQERTIQKPGCATFLHGRGKLFLGVLESTEKCIILLNQPRDPEDMEPQKNPKAHVVCETSLRGITVSVLKGHLQHHRVDVVVNAANGDLRHVGGLAKDLLKEGGQDLQDDSNRKVRLNGGPFLEGEAVMTGPGSLPCRAVIHAIGPRWDASRSHIKKALLKKAVEQSLLLAAQNNFTSIAMPAISSGIFGFPLPLCCSTIMSAVRDFCEDPTHHRTSLVSIQLINNDIVTVNEMQLAFENTFEQQDRAVAGSSLSQHGTYASHVTNSFENGRRRSSERQDRSVKEKARTSPPLRKEETSKLQTFKKTTQPPNPNEYHTQEGLQIHLVKGNLEEEEVDVIVNTVANDLDLSRGAVSAALLRKAGPLLQELTNDGSGGGSLRVGDVLKVKTKGCKLSCREIYHTVCCSWKEGGGTDKVLSQIVSTCLKMAQSSNYQSISFPAIGTGNLNFPKPITAKLMLDEFVAFSKQNPTTRLQNVRLMVYGKDDATFAAFHNELQKLRTAENERRGATGEDDAGGGSREEVKGSGREEEEEEEFEIIDERRGGARGGSDASPSFTKEPQGNYGFYSELKEEGLGTLQMKFGKVVVVVKQGNIVQERTDAIVNSTDENFSHGSGVSAAIMKAAGPRIQSICKKEGIYDGFAVTGSGDLSCKSIVHVVLNNSKEELSQVLFNALGHCDDLGMISISVPALGTGGGRLSPQDSASAILDAVAEFSVQKGPKKLRCVRVIIFEVDMLPDFYRELQGRLKKPGPQQRGFLSMMKRTFKSYFSVGSELQEQDNHTVQTNMGIKPVHIQVYSASDEINSKVLDEIDEKLTTEGCNKQISDEIIAEFGEEEQEAICLLKHQNQVLINFTAQDTISVEGNITDVSQVLIKLHEMMNDTRKRRDRAQQEEMLAKNVQWMFLRDEQYIAFSPKHNAMIEEASKKNQGVVSIAEEKHEGHVSVAEKVYKTKDGETLPIKRKKAEDIIPIEWMDVSDSGQDRVLSVPLDPTSHKYRSIANDFKQSLGKLSKQPSFQIEEITQIQNHSLWKLYMTKKKEMDKANKPNTQLNERILFHGTAYATCDKVNTNGFNRSYCGKNATCYGNGVYFAVSASYSAQPTYSPAESDGSKYMYRTRVLTGDFTTGKQGMIEPPPKGQQNAVLYDSVTDNMNNPSMFVIFNDNQAYPEHLIKFKL</sequence>
<feature type="compositionally biased region" description="Acidic residues" evidence="8">
    <location>
        <begin position="1401"/>
        <end position="1410"/>
    </location>
</feature>
<accession>A0AAJ7TVB0</accession>
<dbReference type="SMART" id="SM00506">
    <property type="entry name" value="A1pp"/>
    <property type="match status" value="3"/>
</dbReference>
<dbReference type="CDD" id="cd02903">
    <property type="entry name" value="Macro_BAL-like"/>
    <property type="match status" value="1"/>
</dbReference>
<dbReference type="InterPro" id="IPR057049">
    <property type="entry name" value="PARP14_KH_8"/>
</dbReference>
<evidence type="ECO:0000313" key="11">
    <source>
        <dbReference type="Proteomes" id="UP001318040"/>
    </source>
</evidence>
<dbReference type="CDD" id="cd02907">
    <property type="entry name" value="Macro_Af1521_BAL-like"/>
    <property type="match status" value="1"/>
</dbReference>
<keyword evidence="3 7" id="KW-0808">Transferase</keyword>
<dbReference type="CDD" id="cd01439">
    <property type="entry name" value="TCCD_inducible_PARP_like"/>
    <property type="match status" value="1"/>
</dbReference>
<dbReference type="GO" id="GO:0005737">
    <property type="term" value="C:cytoplasm"/>
    <property type="evidence" value="ECO:0007669"/>
    <property type="project" value="TreeGrafter"/>
</dbReference>
<feature type="domain" description="Macro" evidence="10">
    <location>
        <begin position="1184"/>
        <end position="1372"/>
    </location>
</feature>
<dbReference type="KEGG" id="pmrn:116949748"/>
<dbReference type="Proteomes" id="UP001318040">
    <property type="component" value="Chromosome 2"/>
</dbReference>
<dbReference type="InterPro" id="IPR052056">
    <property type="entry name" value="Mono-ARTD/PARP"/>
</dbReference>
<feature type="region of interest" description="Disordered" evidence="8">
    <location>
        <begin position="144"/>
        <end position="209"/>
    </location>
</feature>
<evidence type="ECO:0000256" key="1">
    <source>
        <dbReference type="ARBA" id="ARBA00004123"/>
    </source>
</evidence>
<evidence type="ECO:0000256" key="4">
    <source>
        <dbReference type="ARBA" id="ARBA00023027"/>
    </source>
</evidence>
<dbReference type="InterPro" id="IPR002589">
    <property type="entry name" value="Macro_dom"/>
</dbReference>
<keyword evidence="2 7" id="KW-0328">Glycosyltransferase</keyword>
<dbReference type="Pfam" id="PF23084">
    <property type="entry name" value="KH_PARP14_1"/>
    <property type="match status" value="1"/>
</dbReference>
<dbReference type="GO" id="GO:0003714">
    <property type="term" value="F:transcription corepressor activity"/>
    <property type="evidence" value="ECO:0007669"/>
    <property type="project" value="TreeGrafter"/>
</dbReference>
<dbReference type="PANTHER" id="PTHR14453:SF99">
    <property type="entry name" value="PROTEIN MONO-ADP-RIBOSYLTRANSFERASE PARP15"/>
    <property type="match status" value="1"/>
</dbReference>
<dbReference type="InterPro" id="IPR043472">
    <property type="entry name" value="Macro_dom-like"/>
</dbReference>
<evidence type="ECO:0000256" key="5">
    <source>
        <dbReference type="ARBA" id="ARBA00023242"/>
    </source>
</evidence>
<dbReference type="InterPro" id="IPR012677">
    <property type="entry name" value="Nucleotide-bd_a/b_plait_sf"/>
</dbReference>
<dbReference type="InterPro" id="IPR034464">
    <property type="entry name" value="PAR10_RRM1_2"/>
</dbReference>
<comment type="similarity">
    <text evidence="6">Belongs to the ARTD/PARP family.</text>
</comment>
<dbReference type="Pfam" id="PF23222">
    <property type="entry name" value="RRM_PARP14_1"/>
    <property type="match status" value="1"/>
</dbReference>
<protein>
    <recommendedName>
        <fullName evidence="7">Poly [ADP-ribose] polymerase</fullName>
        <shortName evidence="7">PARP</shortName>
        <ecNumber evidence="7">2.4.2.-</ecNumber>
    </recommendedName>
</protein>
<dbReference type="GeneID" id="116949748"/>
<keyword evidence="4 7" id="KW-0520">NAD</keyword>
<dbReference type="Pfam" id="PF01661">
    <property type="entry name" value="Macro"/>
    <property type="match status" value="3"/>
</dbReference>
<keyword evidence="11" id="KW-1185">Reference proteome</keyword>
<dbReference type="InterPro" id="IPR057044">
    <property type="entry name" value="PARP14_KH_1"/>
</dbReference>
<dbReference type="Gene3D" id="3.30.70.330">
    <property type="match status" value="3"/>
</dbReference>
<dbReference type="GO" id="GO:0070212">
    <property type="term" value="P:protein poly-ADP-ribosylation"/>
    <property type="evidence" value="ECO:0007669"/>
    <property type="project" value="TreeGrafter"/>
</dbReference>
<evidence type="ECO:0000256" key="2">
    <source>
        <dbReference type="ARBA" id="ARBA00022676"/>
    </source>
</evidence>
<organism evidence="11 12">
    <name type="scientific">Petromyzon marinus</name>
    <name type="common">Sea lamprey</name>
    <dbReference type="NCBI Taxonomy" id="7757"/>
    <lineage>
        <taxon>Eukaryota</taxon>
        <taxon>Metazoa</taxon>
        <taxon>Chordata</taxon>
        <taxon>Craniata</taxon>
        <taxon>Vertebrata</taxon>
        <taxon>Cyclostomata</taxon>
        <taxon>Hyperoartia</taxon>
        <taxon>Petromyzontiformes</taxon>
        <taxon>Petromyzontidae</taxon>
        <taxon>Petromyzon</taxon>
    </lineage>
</organism>
<feature type="compositionally biased region" description="Basic and acidic residues" evidence="8">
    <location>
        <begin position="1372"/>
        <end position="1382"/>
    </location>
</feature>
<dbReference type="Gene3D" id="3.30.720.50">
    <property type="match status" value="1"/>
</dbReference>
<feature type="compositionally biased region" description="Polar residues" evidence="8">
    <location>
        <begin position="1125"/>
        <end position="1142"/>
    </location>
</feature>
<feature type="domain" description="Macro" evidence="10">
    <location>
        <begin position="926"/>
        <end position="1115"/>
    </location>
</feature>
<dbReference type="SUPFAM" id="SSF56399">
    <property type="entry name" value="ADP-ribosylation"/>
    <property type="match status" value="1"/>
</dbReference>
<dbReference type="PANTHER" id="PTHR14453">
    <property type="entry name" value="PARP/ZINC FINGER CCCH TYPE DOMAIN CONTAINING PROTEIN"/>
    <property type="match status" value="1"/>
</dbReference>
<evidence type="ECO:0000256" key="3">
    <source>
        <dbReference type="ARBA" id="ARBA00022679"/>
    </source>
</evidence>
<dbReference type="InterPro" id="IPR012317">
    <property type="entry name" value="Poly(ADP-ribose)pol_cat_dom"/>
</dbReference>
<name>A0AAJ7TVB0_PETMA</name>
<dbReference type="SUPFAM" id="SSF52949">
    <property type="entry name" value="Macro domain-like"/>
    <property type="match status" value="3"/>
</dbReference>
<proteinExistence type="inferred from homology"/>